<evidence type="ECO:0000256" key="1">
    <source>
        <dbReference type="ARBA" id="ARBA00004613"/>
    </source>
</evidence>
<protein>
    <recommendedName>
        <fullName evidence="9">Gamma-interferon-inducible lysosomal thiol reductase</fullName>
    </recommendedName>
</protein>
<evidence type="ECO:0000313" key="7">
    <source>
        <dbReference type="EMBL" id="KAF5388307.1"/>
    </source>
</evidence>
<evidence type="ECO:0000256" key="5">
    <source>
        <dbReference type="ARBA" id="ARBA00023180"/>
    </source>
</evidence>
<dbReference type="AlphaFoldDB" id="A0A8H5HRT4"/>
<dbReference type="PANTHER" id="PTHR13234:SF8">
    <property type="entry name" value="GAMMA-INTERFERON-INDUCIBLE LYSOSOMAL THIOL REDUCTASE"/>
    <property type="match status" value="1"/>
</dbReference>
<evidence type="ECO:0000256" key="2">
    <source>
        <dbReference type="ARBA" id="ARBA00005679"/>
    </source>
</evidence>
<accession>A0A8H5HRT4</accession>
<comment type="similarity">
    <text evidence="2">Belongs to the GILT family.</text>
</comment>
<keyword evidence="8" id="KW-1185">Reference proteome</keyword>
<feature type="region of interest" description="Disordered" evidence="6">
    <location>
        <begin position="1"/>
        <end position="27"/>
    </location>
</feature>
<dbReference type="Proteomes" id="UP000565441">
    <property type="component" value="Unassembled WGS sequence"/>
</dbReference>
<evidence type="ECO:0000256" key="3">
    <source>
        <dbReference type="ARBA" id="ARBA00022525"/>
    </source>
</evidence>
<gene>
    <name evidence="7" type="ORF">D9615_000404</name>
</gene>
<dbReference type="GO" id="GO:0005576">
    <property type="term" value="C:extracellular region"/>
    <property type="evidence" value="ECO:0007669"/>
    <property type="project" value="UniProtKB-SubCell"/>
</dbReference>
<evidence type="ECO:0000313" key="8">
    <source>
        <dbReference type="Proteomes" id="UP000565441"/>
    </source>
</evidence>
<evidence type="ECO:0008006" key="9">
    <source>
        <dbReference type="Google" id="ProtNLM"/>
    </source>
</evidence>
<dbReference type="EMBL" id="JAACJP010000001">
    <property type="protein sequence ID" value="KAF5388307.1"/>
    <property type="molecule type" value="Genomic_DNA"/>
</dbReference>
<dbReference type="InterPro" id="IPR004911">
    <property type="entry name" value="Interferon-induced_GILT"/>
</dbReference>
<reference evidence="7 8" key="1">
    <citation type="journal article" date="2020" name="ISME J.">
        <title>Uncovering the hidden diversity of litter-decomposition mechanisms in mushroom-forming fungi.</title>
        <authorList>
            <person name="Floudas D."/>
            <person name="Bentzer J."/>
            <person name="Ahren D."/>
            <person name="Johansson T."/>
            <person name="Persson P."/>
            <person name="Tunlid A."/>
        </authorList>
    </citation>
    <scope>NUCLEOTIDE SEQUENCE [LARGE SCALE GENOMIC DNA]</scope>
    <source>
        <strain evidence="7 8">CBS 661.87</strain>
    </source>
</reference>
<proteinExistence type="inferred from homology"/>
<dbReference type="PANTHER" id="PTHR13234">
    <property type="entry name" value="GAMMA-INTERFERON INDUCIBLE LYSOSOMAL THIOL REDUCTASE GILT"/>
    <property type="match status" value="1"/>
</dbReference>
<name>A0A8H5HRT4_9AGAR</name>
<evidence type="ECO:0000256" key="4">
    <source>
        <dbReference type="ARBA" id="ARBA00022729"/>
    </source>
</evidence>
<keyword evidence="5" id="KW-0325">Glycoprotein</keyword>
<dbReference type="OrthoDB" id="958254at2759"/>
<comment type="caution">
    <text evidence="7">The sequence shown here is derived from an EMBL/GenBank/DDBJ whole genome shotgun (WGS) entry which is preliminary data.</text>
</comment>
<organism evidence="7 8">
    <name type="scientific">Tricholomella constricta</name>
    <dbReference type="NCBI Taxonomy" id="117010"/>
    <lineage>
        <taxon>Eukaryota</taxon>
        <taxon>Fungi</taxon>
        <taxon>Dikarya</taxon>
        <taxon>Basidiomycota</taxon>
        <taxon>Agaricomycotina</taxon>
        <taxon>Agaricomycetes</taxon>
        <taxon>Agaricomycetidae</taxon>
        <taxon>Agaricales</taxon>
        <taxon>Tricholomatineae</taxon>
        <taxon>Lyophyllaceae</taxon>
        <taxon>Tricholomella</taxon>
    </lineage>
</organism>
<sequence>MGLQEMAEAPTERSTKESDDWDSTNYWRPDDDVKVPVQLGVMSRCPDALLCENVFNEVLRKVSNKIQLSLVYVAKPADIVRLDSSEPDFGVKCMHGPEECAGNVQQLCVAKHEPSSVWWEFVQCQNYEGRYKIGNPDLTLKCANAVGMDWENSKSGRCAGRDGSGKGSEGVALLKESVVLGKKLGIKYVVKLYDPHQWASDLHT</sequence>
<dbReference type="Pfam" id="PF03227">
    <property type="entry name" value="GILT"/>
    <property type="match status" value="1"/>
</dbReference>
<keyword evidence="3" id="KW-0964">Secreted</keyword>
<keyword evidence="4" id="KW-0732">Signal</keyword>
<evidence type="ECO:0000256" key="6">
    <source>
        <dbReference type="SAM" id="MobiDB-lite"/>
    </source>
</evidence>
<dbReference type="GO" id="GO:0016671">
    <property type="term" value="F:oxidoreductase activity, acting on a sulfur group of donors, disulfide as acceptor"/>
    <property type="evidence" value="ECO:0007669"/>
    <property type="project" value="InterPro"/>
</dbReference>
<comment type="subcellular location">
    <subcellularLocation>
        <location evidence="1">Secreted</location>
    </subcellularLocation>
</comment>